<evidence type="ECO:0000256" key="3">
    <source>
        <dbReference type="ARBA" id="ARBA00022603"/>
    </source>
</evidence>
<protein>
    <recommendedName>
        <fullName evidence="6">Ribosomal RNA small subunit methyltransferase H</fullName>
        <ecNumber evidence="6">2.1.1.199</ecNumber>
    </recommendedName>
    <alternativeName>
        <fullName evidence="6">16S rRNA m(4)C1402 methyltransferase</fullName>
    </alternativeName>
    <alternativeName>
        <fullName evidence="6">rRNA (cytosine-N(4)-)-methyltransferase RsmH</fullName>
    </alternativeName>
</protein>
<dbReference type="SUPFAM" id="SSF81799">
    <property type="entry name" value="Putative methyltransferase TM0872, insert domain"/>
    <property type="match status" value="1"/>
</dbReference>
<evidence type="ECO:0000256" key="1">
    <source>
        <dbReference type="ARBA" id="ARBA00010396"/>
    </source>
</evidence>
<dbReference type="SUPFAM" id="SSF53335">
    <property type="entry name" value="S-adenosyl-L-methionine-dependent methyltransferases"/>
    <property type="match status" value="1"/>
</dbReference>
<keyword evidence="4 6" id="KW-0808">Transferase</keyword>
<organism evidence="7 8">
    <name type="scientific">bacterium (Candidatus Gribaldobacteria) CG23_combo_of_CG06-09_8_20_14_all_37_87_8</name>
    <dbReference type="NCBI Taxonomy" id="2014278"/>
    <lineage>
        <taxon>Bacteria</taxon>
        <taxon>Candidatus Gribaldobacteria</taxon>
    </lineage>
</organism>
<evidence type="ECO:0000313" key="8">
    <source>
        <dbReference type="Proteomes" id="UP000230447"/>
    </source>
</evidence>
<dbReference type="InterPro" id="IPR002903">
    <property type="entry name" value="RsmH"/>
</dbReference>
<dbReference type="Gene3D" id="1.10.150.170">
    <property type="entry name" value="Putative methyltransferase TM0872, insert domain"/>
    <property type="match status" value="1"/>
</dbReference>
<dbReference type="InterPro" id="IPR023397">
    <property type="entry name" value="SAM-dep_MeTrfase_MraW_recog"/>
</dbReference>
<dbReference type="GO" id="GO:0071424">
    <property type="term" value="F:rRNA (cytosine-N4-)-methyltransferase activity"/>
    <property type="evidence" value="ECO:0007669"/>
    <property type="project" value="UniProtKB-UniRule"/>
</dbReference>
<feature type="binding site" evidence="6">
    <location>
        <position position="54"/>
    </location>
    <ligand>
        <name>S-adenosyl-L-methionine</name>
        <dbReference type="ChEBI" id="CHEBI:59789"/>
    </ligand>
</feature>
<keyword evidence="3 6" id="KW-0489">Methyltransferase</keyword>
<dbReference type="GO" id="GO:0070475">
    <property type="term" value="P:rRNA base methylation"/>
    <property type="evidence" value="ECO:0007669"/>
    <property type="project" value="UniProtKB-UniRule"/>
</dbReference>
<evidence type="ECO:0000256" key="2">
    <source>
        <dbReference type="ARBA" id="ARBA00022552"/>
    </source>
</evidence>
<evidence type="ECO:0000256" key="6">
    <source>
        <dbReference type="HAMAP-Rule" id="MF_01007"/>
    </source>
</evidence>
<dbReference type="HAMAP" id="MF_01007">
    <property type="entry name" value="16SrRNA_methyltr_H"/>
    <property type="match status" value="1"/>
</dbReference>
<comment type="subcellular location">
    <subcellularLocation>
        <location evidence="6">Cytoplasm</location>
    </subcellularLocation>
</comment>
<dbReference type="EMBL" id="PCSB01000059">
    <property type="protein sequence ID" value="PIP31583.1"/>
    <property type="molecule type" value="Genomic_DNA"/>
</dbReference>
<dbReference type="InterPro" id="IPR029063">
    <property type="entry name" value="SAM-dependent_MTases_sf"/>
</dbReference>
<evidence type="ECO:0000256" key="4">
    <source>
        <dbReference type="ARBA" id="ARBA00022679"/>
    </source>
</evidence>
<dbReference type="EC" id="2.1.1.199" evidence="6"/>
<evidence type="ECO:0000256" key="5">
    <source>
        <dbReference type="ARBA" id="ARBA00022691"/>
    </source>
</evidence>
<dbReference type="Pfam" id="PF01795">
    <property type="entry name" value="Methyltransf_5"/>
    <property type="match status" value="1"/>
</dbReference>
<accession>A0A2G9ZEI4</accession>
<feature type="binding site" evidence="6">
    <location>
        <position position="110"/>
    </location>
    <ligand>
        <name>S-adenosyl-L-methionine</name>
        <dbReference type="ChEBI" id="CHEBI:59789"/>
    </ligand>
</feature>
<evidence type="ECO:0000313" key="7">
    <source>
        <dbReference type="EMBL" id="PIP31583.1"/>
    </source>
</evidence>
<sequence>MLHIPVLKEEVIEALNPKLGERFIDATLGFAGHSKAILEAVGLQGGEGEVLGLERDNQVYHLTKDALKKEKIVGLEIINGSFGSLKDLAFTYGFNKVNGILFDLGFSSWHVDSSGRGFTFQKDEPLDMRYSSNDPLTAETIVNTYSEKDLVKLLKKNSQEKFAKKIVKAILLKREVEPIKTTFELVNMIQEALLGGKNKKLKSKIHPATRTFQALRIEVNQEMIILKQGLEQAIEILASKGRLAVITFHSLEERIVKNFFKDLAKKKVLKIITKNPILPKKKEKGFNPRARSAKLWVAVKL</sequence>
<reference evidence="7 8" key="1">
    <citation type="submission" date="2017-09" db="EMBL/GenBank/DDBJ databases">
        <title>Depth-based differentiation of microbial function through sediment-hosted aquifers and enrichment of novel symbionts in the deep terrestrial subsurface.</title>
        <authorList>
            <person name="Probst A.J."/>
            <person name="Ladd B."/>
            <person name="Jarett J.K."/>
            <person name="Geller-Mcgrath D.E."/>
            <person name="Sieber C.M."/>
            <person name="Emerson J.B."/>
            <person name="Anantharaman K."/>
            <person name="Thomas B.C."/>
            <person name="Malmstrom R."/>
            <person name="Stieglmeier M."/>
            <person name="Klingl A."/>
            <person name="Woyke T."/>
            <person name="Ryan C.M."/>
            <person name="Banfield J.F."/>
        </authorList>
    </citation>
    <scope>NUCLEOTIDE SEQUENCE [LARGE SCALE GENOMIC DNA]</scope>
    <source>
        <strain evidence="7">CG23_combo_of_CG06-09_8_20_14_all_37_87_8</strain>
    </source>
</reference>
<dbReference type="GO" id="GO:0005737">
    <property type="term" value="C:cytoplasm"/>
    <property type="evidence" value="ECO:0007669"/>
    <property type="project" value="UniProtKB-SubCell"/>
</dbReference>
<name>A0A2G9ZEI4_9BACT</name>
<keyword evidence="2 6" id="KW-0698">rRNA processing</keyword>
<dbReference type="Proteomes" id="UP000230447">
    <property type="component" value="Unassembled WGS sequence"/>
</dbReference>
<dbReference type="PANTHER" id="PTHR11265">
    <property type="entry name" value="S-ADENOSYL-METHYLTRANSFERASE MRAW"/>
    <property type="match status" value="1"/>
</dbReference>
<feature type="binding site" evidence="6">
    <location>
        <begin position="31"/>
        <end position="33"/>
    </location>
    <ligand>
        <name>S-adenosyl-L-methionine</name>
        <dbReference type="ChEBI" id="CHEBI:59789"/>
    </ligand>
</feature>
<comment type="similarity">
    <text evidence="1 6">Belongs to the methyltransferase superfamily. RsmH family.</text>
</comment>
<proteinExistence type="inferred from homology"/>
<dbReference type="PIRSF" id="PIRSF004486">
    <property type="entry name" value="MraW"/>
    <property type="match status" value="1"/>
</dbReference>
<feature type="binding site" evidence="6">
    <location>
        <position position="103"/>
    </location>
    <ligand>
        <name>S-adenosyl-L-methionine</name>
        <dbReference type="ChEBI" id="CHEBI:59789"/>
    </ligand>
</feature>
<dbReference type="NCBIfam" id="TIGR00006">
    <property type="entry name" value="16S rRNA (cytosine(1402)-N(4))-methyltransferase RsmH"/>
    <property type="match status" value="1"/>
</dbReference>
<keyword evidence="5 6" id="KW-0949">S-adenosyl-L-methionine</keyword>
<comment type="catalytic activity">
    <reaction evidence="6">
        <text>cytidine(1402) in 16S rRNA + S-adenosyl-L-methionine = N(4)-methylcytidine(1402) in 16S rRNA + S-adenosyl-L-homocysteine + H(+)</text>
        <dbReference type="Rhea" id="RHEA:42928"/>
        <dbReference type="Rhea" id="RHEA-COMP:10286"/>
        <dbReference type="Rhea" id="RHEA-COMP:10287"/>
        <dbReference type="ChEBI" id="CHEBI:15378"/>
        <dbReference type="ChEBI" id="CHEBI:57856"/>
        <dbReference type="ChEBI" id="CHEBI:59789"/>
        <dbReference type="ChEBI" id="CHEBI:74506"/>
        <dbReference type="ChEBI" id="CHEBI:82748"/>
        <dbReference type="EC" id="2.1.1.199"/>
    </reaction>
</comment>
<dbReference type="AlphaFoldDB" id="A0A2G9ZEI4"/>
<comment type="caution">
    <text evidence="7">The sequence shown here is derived from an EMBL/GenBank/DDBJ whole genome shotgun (WGS) entry which is preliminary data.</text>
</comment>
<feature type="binding site" evidence="6">
    <location>
        <position position="82"/>
    </location>
    <ligand>
        <name>S-adenosyl-L-methionine</name>
        <dbReference type="ChEBI" id="CHEBI:59789"/>
    </ligand>
</feature>
<comment type="function">
    <text evidence="6">Specifically methylates the N4 position of cytidine in position 1402 (C1402) of 16S rRNA.</text>
</comment>
<gene>
    <name evidence="6" type="primary">rsmH</name>
    <name evidence="7" type="ORF">COX24_02750</name>
</gene>
<dbReference type="Gene3D" id="3.40.50.150">
    <property type="entry name" value="Vaccinia Virus protein VP39"/>
    <property type="match status" value="1"/>
</dbReference>
<keyword evidence="6" id="KW-0963">Cytoplasm</keyword>
<dbReference type="PANTHER" id="PTHR11265:SF0">
    <property type="entry name" value="12S RRNA N4-METHYLCYTIDINE METHYLTRANSFERASE"/>
    <property type="match status" value="1"/>
</dbReference>